<feature type="compositionally biased region" description="Low complexity" evidence="1">
    <location>
        <begin position="55"/>
        <end position="71"/>
    </location>
</feature>
<sequence length="95" mass="10239">SPPFPRAAVFFPRSAEPSSSWPPPFPRSPSSPCPENLSVSSVVVRLVVFTHWFQPGAPTSSHATSSSSSDAAGHRRSIRLHRASHKPTDLLVDPV</sequence>
<evidence type="ECO:0000313" key="3">
    <source>
        <dbReference type="Proteomes" id="UP000015106"/>
    </source>
</evidence>
<dbReference type="AlphaFoldDB" id="A0A8R7TEZ2"/>
<protein>
    <submittedName>
        <fullName evidence="2">Uncharacterized protein</fullName>
    </submittedName>
</protein>
<name>A0A8R7TEZ2_TRIUA</name>
<evidence type="ECO:0000313" key="2">
    <source>
        <dbReference type="EnsemblPlants" id="TuG1812G0200001882.01.T01.cds339550"/>
    </source>
</evidence>
<organism evidence="2 3">
    <name type="scientific">Triticum urartu</name>
    <name type="common">Red wild einkorn</name>
    <name type="synonym">Crithodium urartu</name>
    <dbReference type="NCBI Taxonomy" id="4572"/>
    <lineage>
        <taxon>Eukaryota</taxon>
        <taxon>Viridiplantae</taxon>
        <taxon>Streptophyta</taxon>
        <taxon>Embryophyta</taxon>
        <taxon>Tracheophyta</taxon>
        <taxon>Spermatophyta</taxon>
        <taxon>Magnoliopsida</taxon>
        <taxon>Liliopsida</taxon>
        <taxon>Poales</taxon>
        <taxon>Poaceae</taxon>
        <taxon>BOP clade</taxon>
        <taxon>Pooideae</taxon>
        <taxon>Triticodae</taxon>
        <taxon>Triticeae</taxon>
        <taxon>Triticinae</taxon>
        <taxon>Triticum</taxon>
    </lineage>
</organism>
<reference evidence="2" key="2">
    <citation type="submission" date="2018-03" db="EMBL/GenBank/DDBJ databases">
        <title>The Triticum urartu genome reveals the dynamic nature of wheat genome evolution.</title>
        <authorList>
            <person name="Ling H."/>
            <person name="Ma B."/>
            <person name="Shi X."/>
            <person name="Liu H."/>
            <person name="Dong L."/>
            <person name="Sun H."/>
            <person name="Cao Y."/>
            <person name="Gao Q."/>
            <person name="Zheng S."/>
            <person name="Li Y."/>
            <person name="Yu Y."/>
            <person name="Du H."/>
            <person name="Qi M."/>
            <person name="Li Y."/>
            <person name="Yu H."/>
            <person name="Cui Y."/>
            <person name="Wang N."/>
            <person name="Chen C."/>
            <person name="Wu H."/>
            <person name="Zhao Y."/>
            <person name="Zhang J."/>
            <person name="Li Y."/>
            <person name="Zhou W."/>
            <person name="Zhang B."/>
            <person name="Hu W."/>
            <person name="Eijk M."/>
            <person name="Tang J."/>
            <person name="Witsenboer H."/>
            <person name="Zhao S."/>
            <person name="Li Z."/>
            <person name="Zhang A."/>
            <person name="Wang D."/>
            <person name="Liang C."/>
        </authorList>
    </citation>
    <scope>NUCLEOTIDE SEQUENCE [LARGE SCALE GENOMIC DNA]</scope>
    <source>
        <strain evidence="2">cv. G1812</strain>
    </source>
</reference>
<accession>A0A8R7TEZ2</accession>
<dbReference type="EnsemblPlants" id="TuG1812G0200001882.01.T01">
    <property type="protein sequence ID" value="TuG1812G0200001882.01.T01.cds339550"/>
    <property type="gene ID" value="TuG1812G0200001882.01"/>
</dbReference>
<feature type="region of interest" description="Disordered" evidence="1">
    <location>
        <begin position="13"/>
        <end position="34"/>
    </location>
</feature>
<feature type="compositionally biased region" description="Pro residues" evidence="1">
    <location>
        <begin position="20"/>
        <end position="32"/>
    </location>
</feature>
<reference evidence="3" key="1">
    <citation type="journal article" date="2013" name="Nature">
        <title>Draft genome of the wheat A-genome progenitor Triticum urartu.</title>
        <authorList>
            <person name="Ling H.Q."/>
            <person name="Zhao S."/>
            <person name="Liu D."/>
            <person name="Wang J."/>
            <person name="Sun H."/>
            <person name="Zhang C."/>
            <person name="Fan H."/>
            <person name="Li D."/>
            <person name="Dong L."/>
            <person name="Tao Y."/>
            <person name="Gao C."/>
            <person name="Wu H."/>
            <person name="Li Y."/>
            <person name="Cui Y."/>
            <person name="Guo X."/>
            <person name="Zheng S."/>
            <person name="Wang B."/>
            <person name="Yu K."/>
            <person name="Liang Q."/>
            <person name="Yang W."/>
            <person name="Lou X."/>
            <person name="Chen J."/>
            <person name="Feng M."/>
            <person name="Jian J."/>
            <person name="Zhang X."/>
            <person name="Luo G."/>
            <person name="Jiang Y."/>
            <person name="Liu J."/>
            <person name="Wang Z."/>
            <person name="Sha Y."/>
            <person name="Zhang B."/>
            <person name="Wu H."/>
            <person name="Tang D."/>
            <person name="Shen Q."/>
            <person name="Xue P."/>
            <person name="Zou S."/>
            <person name="Wang X."/>
            <person name="Liu X."/>
            <person name="Wang F."/>
            <person name="Yang Y."/>
            <person name="An X."/>
            <person name="Dong Z."/>
            <person name="Zhang K."/>
            <person name="Zhang X."/>
            <person name="Luo M.C."/>
            <person name="Dvorak J."/>
            <person name="Tong Y."/>
            <person name="Wang J."/>
            <person name="Yang H."/>
            <person name="Li Z."/>
            <person name="Wang D."/>
            <person name="Zhang A."/>
            <person name="Wang J."/>
        </authorList>
    </citation>
    <scope>NUCLEOTIDE SEQUENCE</scope>
    <source>
        <strain evidence="3">cv. G1812</strain>
    </source>
</reference>
<keyword evidence="3" id="KW-1185">Reference proteome</keyword>
<reference evidence="2" key="3">
    <citation type="submission" date="2022-06" db="UniProtKB">
        <authorList>
            <consortium name="EnsemblPlants"/>
        </authorList>
    </citation>
    <scope>IDENTIFICATION</scope>
</reference>
<feature type="compositionally biased region" description="Basic residues" evidence="1">
    <location>
        <begin position="74"/>
        <end position="85"/>
    </location>
</feature>
<dbReference type="Proteomes" id="UP000015106">
    <property type="component" value="Chromosome 2"/>
</dbReference>
<dbReference type="Gramene" id="TuG1812G0200001882.01.T01">
    <property type="protein sequence ID" value="TuG1812G0200001882.01.T01.cds339550"/>
    <property type="gene ID" value="TuG1812G0200001882.01"/>
</dbReference>
<evidence type="ECO:0000256" key="1">
    <source>
        <dbReference type="SAM" id="MobiDB-lite"/>
    </source>
</evidence>
<feature type="region of interest" description="Disordered" evidence="1">
    <location>
        <begin position="55"/>
        <end position="95"/>
    </location>
</feature>
<proteinExistence type="predicted"/>